<accession>A0A1V9X9J7</accession>
<keyword evidence="4 7" id="KW-0648">Protein biosynthesis</keyword>
<evidence type="ECO:0000256" key="4">
    <source>
        <dbReference type="ARBA" id="ARBA00022917"/>
    </source>
</evidence>
<dbReference type="GO" id="GO:0006412">
    <property type="term" value="P:translation"/>
    <property type="evidence" value="ECO:0007669"/>
    <property type="project" value="UniProtKB-KW"/>
</dbReference>
<dbReference type="NCBIfam" id="NF001159">
    <property type="entry name" value="PRK00150.1-3"/>
    <property type="match status" value="1"/>
</dbReference>
<dbReference type="FunFam" id="3.90.45.10:FF:000003">
    <property type="entry name" value="Peptide deformylase"/>
    <property type="match status" value="1"/>
</dbReference>
<dbReference type="InterPro" id="IPR036821">
    <property type="entry name" value="Peptide_deformylase_sf"/>
</dbReference>
<dbReference type="NCBIfam" id="TIGR00079">
    <property type="entry name" value="pept_deformyl"/>
    <property type="match status" value="1"/>
</dbReference>
<comment type="similarity">
    <text evidence="1 7">Belongs to the polypeptide deformylase family.</text>
</comment>
<dbReference type="AlphaFoldDB" id="A0A1V9X9J7"/>
<dbReference type="GO" id="GO:0046872">
    <property type="term" value="F:metal ion binding"/>
    <property type="evidence" value="ECO:0007669"/>
    <property type="project" value="UniProtKB-KW"/>
</dbReference>
<comment type="catalytic activity">
    <reaction evidence="6 7">
        <text>N-terminal N-formyl-L-methionyl-[peptide] + H2O = N-terminal L-methionyl-[peptide] + formate</text>
        <dbReference type="Rhea" id="RHEA:24420"/>
        <dbReference type="Rhea" id="RHEA-COMP:10639"/>
        <dbReference type="Rhea" id="RHEA-COMP:10640"/>
        <dbReference type="ChEBI" id="CHEBI:15377"/>
        <dbReference type="ChEBI" id="CHEBI:15740"/>
        <dbReference type="ChEBI" id="CHEBI:49298"/>
        <dbReference type="ChEBI" id="CHEBI:64731"/>
        <dbReference type="EC" id="3.5.1.88"/>
    </reaction>
</comment>
<keyword evidence="3 7" id="KW-0378">Hydrolase</keyword>
<evidence type="ECO:0000313" key="9">
    <source>
        <dbReference type="Proteomes" id="UP000192247"/>
    </source>
</evidence>
<proteinExistence type="inferred from homology"/>
<evidence type="ECO:0000256" key="1">
    <source>
        <dbReference type="ARBA" id="ARBA00010759"/>
    </source>
</evidence>
<dbReference type="InterPro" id="IPR023635">
    <property type="entry name" value="Peptide_deformylase"/>
</dbReference>
<dbReference type="OrthoDB" id="276063at2759"/>
<dbReference type="EMBL" id="MNPL01018237">
    <property type="protein sequence ID" value="OQR70224.1"/>
    <property type="molecule type" value="Genomic_DNA"/>
</dbReference>
<keyword evidence="2 7" id="KW-0479">Metal-binding</keyword>
<keyword evidence="9" id="KW-1185">Reference proteome</keyword>
<dbReference type="Gene3D" id="3.90.45.10">
    <property type="entry name" value="Peptide deformylase"/>
    <property type="match status" value="1"/>
</dbReference>
<evidence type="ECO:0000256" key="5">
    <source>
        <dbReference type="ARBA" id="ARBA00037114"/>
    </source>
</evidence>
<dbReference type="Proteomes" id="UP000192247">
    <property type="component" value="Unassembled WGS sequence"/>
</dbReference>
<evidence type="ECO:0000313" key="8">
    <source>
        <dbReference type="EMBL" id="OQR70224.1"/>
    </source>
</evidence>
<dbReference type="FunCoup" id="A0A1V9X9J7">
    <property type="interactions" value="472"/>
</dbReference>
<dbReference type="CDD" id="cd00487">
    <property type="entry name" value="Pep_deformylase"/>
    <property type="match status" value="1"/>
</dbReference>
<evidence type="ECO:0000256" key="7">
    <source>
        <dbReference type="RuleBase" id="RU362111"/>
    </source>
</evidence>
<name>A0A1V9X9J7_9ACAR</name>
<sequence length="221" mass="24964">MSVRQRALMLMRIGSKLKETLSGTNIPTPPFNFAVQVGDPVLRKRAENVKPEDIKSPEIQKLILSMRDVMKRNHTFGISACQVGVPLRVFLTELPHDAIGQFPREELVNQQIIPWSCKVFINPKLVIEDSSKLTHKEGCLSVQGFTADVPRAMKVKVEGLNEAGLPHCWTVSHFAARVVQHEMDHLDGKLFVDIMNPLSFQFVLWKYVQQLPRARKGFGGL</sequence>
<dbReference type="SUPFAM" id="SSF56420">
    <property type="entry name" value="Peptide deformylase"/>
    <property type="match status" value="1"/>
</dbReference>
<dbReference type="GO" id="GO:0005739">
    <property type="term" value="C:mitochondrion"/>
    <property type="evidence" value="ECO:0007669"/>
    <property type="project" value="UniProtKB-ARBA"/>
</dbReference>
<evidence type="ECO:0000256" key="6">
    <source>
        <dbReference type="ARBA" id="ARBA00048875"/>
    </source>
</evidence>
<dbReference type="PANTHER" id="PTHR10458:SF2">
    <property type="entry name" value="PEPTIDE DEFORMYLASE, MITOCHONDRIAL"/>
    <property type="match status" value="1"/>
</dbReference>
<reference evidence="8 9" key="1">
    <citation type="journal article" date="2017" name="Gigascience">
        <title>Draft genome of the honey bee ectoparasitic mite, Tropilaelaps mercedesae, is shaped by the parasitic life history.</title>
        <authorList>
            <person name="Dong X."/>
            <person name="Armstrong S.D."/>
            <person name="Xia D."/>
            <person name="Makepeace B.L."/>
            <person name="Darby A.C."/>
            <person name="Kadowaki T."/>
        </authorList>
    </citation>
    <scope>NUCLEOTIDE SEQUENCE [LARGE SCALE GENOMIC DNA]</scope>
    <source>
        <strain evidence="8">Wuxi-XJTLU</strain>
    </source>
</reference>
<dbReference type="EC" id="3.5.1.88" evidence="7"/>
<organism evidence="8 9">
    <name type="scientific">Tropilaelaps mercedesae</name>
    <dbReference type="NCBI Taxonomy" id="418985"/>
    <lineage>
        <taxon>Eukaryota</taxon>
        <taxon>Metazoa</taxon>
        <taxon>Ecdysozoa</taxon>
        <taxon>Arthropoda</taxon>
        <taxon>Chelicerata</taxon>
        <taxon>Arachnida</taxon>
        <taxon>Acari</taxon>
        <taxon>Parasitiformes</taxon>
        <taxon>Mesostigmata</taxon>
        <taxon>Gamasina</taxon>
        <taxon>Dermanyssoidea</taxon>
        <taxon>Laelapidae</taxon>
        <taxon>Tropilaelaps</taxon>
    </lineage>
</organism>
<evidence type="ECO:0000256" key="2">
    <source>
        <dbReference type="ARBA" id="ARBA00022723"/>
    </source>
</evidence>
<dbReference type="PANTHER" id="PTHR10458">
    <property type="entry name" value="PEPTIDE DEFORMYLASE"/>
    <property type="match status" value="1"/>
</dbReference>
<dbReference type="HAMAP" id="MF_00163">
    <property type="entry name" value="Pep_deformylase"/>
    <property type="match status" value="1"/>
</dbReference>
<comment type="function">
    <text evidence="5 7">Removes the formyl group from the N-terminal Met of newly synthesized proteins.</text>
</comment>
<gene>
    <name evidence="8" type="ORF">BIW11_11768</name>
</gene>
<dbReference type="PRINTS" id="PR01576">
    <property type="entry name" value="PDEFORMYLASE"/>
</dbReference>
<protein>
    <recommendedName>
        <fullName evidence="7">Peptide deformylase</fullName>
        <ecNumber evidence="7">3.5.1.88</ecNumber>
    </recommendedName>
</protein>
<dbReference type="Pfam" id="PF01327">
    <property type="entry name" value="Pep_deformylase"/>
    <property type="match status" value="1"/>
</dbReference>
<dbReference type="STRING" id="418985.A0A1V9X9J7"/>
<comment type="caution">
    <text evidence="8">The sequence shown here is derived from an EMBL/GenBank/DDBJ whole genome shotgun (WGS) entry which is preliminary data.</text>
</comment>
<evidence type="ECO:0000256" key="3">
    <source>
        <dbReference type="ARBA" id="ARBA00022801"/>
    </source>
</evidence>
<dbReference type="GO" id="GO:0042586">
    <property type="term" value="F:peptide deformylase activity"/>
    <property type="evidence" value="ECO:0007669"/>
    <property type="project" value="UniProtKB-EC"/>
</dbReference>
<dbReference type="InParanoid" id="A0A1V9X9J7"/>
<dbReference type="PIRSF" id="PIRSF004749">
    <property type="entry name" value="Pep_def"/>
    <property type="match status" value="1"/>
</dbReference>